<dbReference type="HAMAP" id="MF_00737">
    <property type="entry name" value="Formimidoylglutam"/>
    <property type="match status" value="1"/>
</dbReference>
<feature type="binding site" evidence="5 7">
    <location>
        <position position="132"/>
    </location>
    <ligand>
        <name>Mn(2+)</name>
        <dbReference type="ChEBI" id="CHEBI:29035"/>
        <label>1</label>
    </ligand>
</feature>
<dbReference type="Proteomes" id="UP000198642">
    <property type="component" value="Unassembled WGS sequence"/>
</dbReference>
<dbReference type="GO" id="GO:0019556">
    <property type="term" value="P:L-histidine catabolic process to glutamate and formamide"/>
    <property type="evidence" value="ECO:0007669"/>
    <property type="project" value="UniProtKB-UniRule"/>
</dbReference>
<dbReference type="PROSITE" id="PS51409">
    <property type="entry name" value="ARGINASE_2"/>
    <property type="match status" value="1"/>
</dbReference>
<dbReference type="Gene3D" id="3.40.800.10">
    <property type="entry name" value="Ureohydrolase domain"/>
    <property type="match status" value="1"/>
</dbReference>
<feature type="binding site" evidence="7">
    <location>
        <position position="160"/>
    </location>
    <ligand>
        <name>Mn(2+)</name>
        <dbReference type="ChEBI" id="CHEBI:29035"/>
        <label>1</label>
    </ligand>
</feature>
<sequence length="318" mass="35222">MGWSIIYIQADNRLWNGRIDDTEDPASYRFHQDVQVMNLNELASDQGAFGIIGFASDEGVKRNKGRQGAAQAPDLIRQCLAKLPYNLDCRTFDVGNVYCEGSALEEAQGELGRHVAGILQTGIAPIILGGGHETLYGHYLGAREYVGPDITVGMINIDAHFDMRSDSEPSSGTMFRQILEQDTHAGYLCLGIQEFGNTKALFQTAKAYGCEYILDKHIDHNDFRDTFAMIDNFSKRYDYLMMTLCTDSIAASAAPGVSAPSPLGLDPKTVRMLLTYVARKGNLLSFDISEVNPLVDENEKTIRLAAYLVAETMRNFHK</sequence>
<keyword evidence="10" id="KW-1185">Reference proteome</keyword>
<evidence type="ECO:0000256" key="8">
    <source>
        <dbReference type="PROSITE-ProRule" id="PRU00742"/>
    </source>
</evidence>
<dbReference type="GO" id="GO:0030145">
    <property type="term" value="F:manganese ion binding"/>
    <property type="evidence" value="ECO:0007669"/>
    <property type="project" value="UniProtKB-UniRule"/>
</dbReference>
<reference evidence="9 10" key="1">
    <citation type="submission" date="2016-10" db="EMBL/GenBank/DDBJ databases">
        <authorList>
            <person name="de Groot N.N."/>
        </authorList>
    </citation>
    <scope>NUCLEOTIDE SEQUENCE [LARGE SCALE GENOMIC DNA]</scope>
    <source>
        <strain evidence="9 10">CGMCC 1.3702</strain>
    </source>
</reference>
<dbReference type="PIRSF" id="PIRSF036979">
    <property type="entry name" value="Arginase"/>
    <property type="match status" value="1"/>
</dbReference>
<evidence type="ECO:0000313" key="10">
    <source>
        <dbReference type="Proteomes" id="UP000198642"/>
    </source>
</evidence>
<dbReference type="EMBL" id="FOJW01000004">
    <property type="protein sequence ID" value="SFA95644.1"/>
    <property type="molecule type" value="Genomic_DNA"/>
</dbReference>
<feature type="binding site" evidence="5">
    <location>
        <position position="158"/>
    </location>
    <ligand>
        <name>Mn(2+)</name>
        <dbReference type="ChEBI" id="CHEBI:29035"/>
        <label>2</label>
    </ligand>
</feature>
<protein>
    <recommendedName>
        <fullName evidence="5 6">Formimidoylglutamase</fullName>
        <ecNumber evidence="5 6">3.5.3.8</ecNumber>
    </recommendedName>
    <alternativeName>
        <fullName evidence="5">Formiminoglutamase</fullName>
    </alternativeName>
    <alternativeName>
        <fullName evidence="5">Formiminoglutamate hydrolase</fullName>
    </alternativeName>
</protein>
<dbReference type="SUPFAM" id="SSF52768">
    <property type="entry name" value="Arginase/deacetylase"/>
    <property type="match status" value="1"/>
</dbReference>
<dbReference type="InterPro" id="IPR005923">
    <property type="entry name" value="HutG"/>
</dbReference>
<evidence type="ECO:0000256" key="6">
    <source>
        <dbReference type="NCBIfam" id="TIGR01227"/>
    </source>
</evidence>
<feature type="binding site" evidence="5 7">
    <location>
        <position position="162"/>
    </location>
    <ligand>
        <name>Mn(2+)</name>
        <dbReference type="ChEBI" id="CHEBI:29035"/>
        <label>1</label>
    </ligand>
</feature>
<evidence type="ECO:0000256" key="2">
    <source>
        <dbReference type="ARBA" id="ARBA00022801"/>
    </source>
</evidence>
<dbReference type="UniPathway" id="UPA00379">
    <property type="reaction ID" value="UER00552"/>
</dbReference>
<name>A0A1I0X465_9BACI</name>
<evidence type="ECO:0000256" key="5">
    <source>
        <dbReference type="HAMAP-Rule" id="MF_00737"/>
    </source>
</evidence>
<comment type="pathway">
    <text evidence="5">Amino-acid degradation; L-histidine degradation into L-glutamate; L-glutamate from N-formimidoyl-L-glutamate (hydrolase route): step 1/1.</text>
</comment>
<keyword evidence="2 5" id="KW-0378">Hydrolase</keyword>
<dbReference type="PANTHER" id="PTHR11358">
    <property type="entry name" value="ARGINASE/AGMATINASE"/>
    <property type="match status" value="1"/>
</dbReference>
<dbReference type="PANTHER" id="PTHR11358:SF35">
    <property type="entry name" value="FORMIMIDOYLGLUTAMASE"/>
    <property type="match status" value="1"/>
</dbReference>
<evidence type="ECO:0000256" key="7">
    <source>
        <dbReference type="PIRSR" id="PIRSR036979-1"/>
    </source>
</evidence>
<accession>A0A1I0X465</accession>
<dbReference type="Pfam" id="PF00491">
    <property type="entry name" value="Arginase"/>
    <property type="match status" value="1"/>
</dbReference>
<feature type="binding site" evidence="5">
    <location>
        <position position="160"/>
    </location>
    <ligand>
        <name>Mn(2+)</name>
        <dbReference type="ChEBI" id="CHEBI:29035"/>
        <label>2</label>
    </ligand>
</feature>
<comment type="catalytic activity">
    <reaction evidence="5">
        <text>N-formimidoyl-L-glutamate + H2O = formamide + L-glutamate</text>
        <dbReference type="Rhea" id="RHEA:22492"/>
        <dbReference type="ChEBI" id="CHEBI:15377"/>
        <dbReference type="ChEBI" id="CHEBI:16397"/>
        <dbReference type="ChEBI" id="CHEBI:29985"/>
        <dbReference type="ChEBI" id="CHEBI:58928"/>
        <dbReference type="EC" id="3.5.3.8"/>
    </reaction>
</comment>
<gene>
    <name evidence="5" type="primary">hutG</name>
    <name evidence="9" type="ORF">SAMN04488072_104136</name>
</gene>
<dbReference type="STRING" id="237679.SAMN04488072_104136"/>
<dbReference type="GO" id="GO:0008783">
    <property type="term" value="F:agmatinase activity"/>
    <property type="evidence" value="ECO:0007669"/>
    <property type="project" value="TreeGrafter"/>
</dbReference>
<dbReference type="NCBIfam" id="TIGR01227">
    <property type="entry name" value="hutG"/>
    <property type="match status" value="1"/>
</dbReference>
<feature type="binding site" evidence="5">
    <location>
        <position position="247"/>
    </location>
    <ligand>
        <name>Mn(2+)</name>
        <dbReference type="ChEBI" id="CHEBI:29035"/>
        <label>2</label>
    </ligand>
</feature>
<dbReference type="CDD" id="cd09988">
    <property type="entry name" value="Formimidoylglutamase"/>
    <property type="match status" value="1"/>
</dbReference>
<keyword evidence="4 5" id="KW-0464">Manganese</keyword>
<organism evidence="9 10">
    <name type="scientific">Lentibacillus halodurans</name>
    <dbReference type="NCBI Taxonomy" id="237679"/>
    <lineage>
        <taxon>Bacteria</taxon>
        <taxon>Bacillati</taxon>
        <taxon>Bacillota</taxon>
        <taxon>Bacilli</taxon>
        <taxon>Bacillales</taxon>
        <taxon>Bacillaceae</taxon>
        <taxon>Lentibacillus</taxon>
    </lineage>
</organism>
<comment type="function">
    <text evidence="5">Catalyzes the conversion of N-formimidoyl-L-glutamate to L-glutamate and formamide.</text>
</comment>
<dbReference type="InterPro" id="IPR006035">
    <property type="entry name" value="Ureohydrolase"/>
</dbReference>
<evidence type="ECO:0000256" key="4">
    <source>
        <dbReference type="ARBA" id="ARBA00023211"/>
    </source>
</evidence>
<dbReference type="OrthoDB" id="9788689at2"/>
<proteinExistence type="inferred from homology"/>
<evidence type="ECO:0000256" key="1">
    <source>
        <dbReference type="ARBA" id="ARBA00022723"/>
    </source>
</evidence>
<comment type="similarity">
    <text evidence="5 8">Belongs to the arginase family.</text>
</comment>
<feature type="binding site" evidence="5 7">
    <location>
        <position position="245"/>
    </location>
    <ligand>
        <name>Mn(2+)</name>
        <dbReference type="ChEBI" id="CHEBI:29035"/>
        <label>1</label>
    </ligand>
</feature>
<comment type="cofactor">
    <cofactor evidence="5 7">
        <name>Mn(2+)</name>
        <dbReference type="ChEBI" id="CHEBI:29035"/>
    </cofactor>
    <text evidence="5 7">Binds 2 manganese ions per subunit.</text>
</comment>
<dbReference type="GO" id="GO:0033389">
    <property type="term" value="P:putrescine biosynthetic process from arginine, via agmatine"/>
    <property type="evidence" value="ECO:0007669"/>
    <property type="project" value="TreeGrafter"/>
</dbReference>
<dbReference type="GO" id="GO:0019557">
    <property type="term" value="P:L-histidine catabolic process to glutamate and formate"/>
    <property type="evidence" value="ECO:0007669"/>
    <property type="project" value="UniProtKB-UniPathway"/>
</dbReference>
<feature type="binding site" evidence="7">
    <location>
        <position position="247"/>
    </location>
    <ligand>
        <name>Mn(2+)</name>
        <dbReference type="ChEBI" id="CHEBI:29035"/>
        <label>1</label>
    </ligand>
</feature>
<dbReference type="GO" id="GO:0050415">
    <property type="term" value="F:formimidoylglutamase activity"/>
    <property type="evidence" value="ECO:0007669"/>
    <property type="project" value="UniProtKB-UniRule"/>
</dbReference>
<keyword evidence="1 5" id="KW-0479">Metal-binding</keyword>
<keyword evidence="3 5" id="KW-0369">Histidine metabolism</keyword>
<feature type="binding site" evidence="5">
    <location>
        <position position="245"/>
    </location>
    <ligand>
        <name>Mn(2+)</name>
        <dbReference type="ChEBI" id="CHEBI:29035"/>
        <label>2</label>
    </ligand>
</feature>
<dbReference type="EC" id="3.5.3.8" evidence="5 6"/>
<evidence type="ECO:0000256" key="3">
    <source>
        <dbReference type="ARBA" id="ARBA00022808"/>
    </source>
</evidence>
<feature type="binding site" evidence="5 7">
    <location>
        <position position="158"/>
    </location>
    <ligand>
        <name>Mn(2+)</name>
        <dbReference type="ChEBI" id="CHEBI:29035"/>
        <label>1</label>
    </ligand>
</feature>
<evidence type="ECO:0000313" key="9">
    <source>
        <dbReference type="EMBL" id="SFA95644.1"/>
    </source>
</evidence>
<dbReference type="RefSeq" id="WP_090235365.1">
    <property type="nucleotide sequence ID" value="NZ_FOJW01000004.1"/>
</dbReference>
<dbReference type="AlphaFoldDB" id="A0A1I0X465"/>
<dbReference type="InterPro" id="IPR023696">
    <property type="entry name" value="Ureohydrolase_dom_sf"/>
</dbReference>